<evidence type="ECO:0000313" key="1">
    <source>
        <dbReference type="EMBL" id="GAV05609.1"/>
    </source>
</evidence>
<dbReference type="Proteomes" id="UP000186922">
    <property type="component" value="Unassembled WGS sequence"/>
</dbReference>
<dbReference type="EMBL" id="BDGG01000012">
    <property type="protein sequence ID" value="GAV05609.1"/>
    <property type="molecule type" value="Genomic_DNA"/>
</dbReference>
<protein>
    <submittedName>
        <fullName evidence="1">Uncharacterized protein</fullName>
    </submittedName>
</protein>
<accession>A0A1D1W3R4</accession>
<gene>
    <name evidence="1" type="primary">RvY_15709</name>
    <name evidence="1" type="synonym">RvY_15709.3</name>
    <name evidence="1" type="ORF">RvY_15709-3</name>
</gene>
<reference evidence="1 2" key="1">
    <citation type="journal article" date="2016" name="Nat. Commun.">
        <title>Extremotolerant tardigrade genome and improved radiotolerance of human cultured cells by tardigrade-unique protein.</title>
        <authorList>
            <person name="Hashimoto T."/>
            <person name="Horikawa D.D."/>
            <person name="Saito Y."/>
            <person name="Kuwahara H."/>
            <person name="Kozuka-Hata H."/>
            <person name="Shin-I T."/>
            <person name="Minakuchi Y."/>
            <person name="Ohishi K."/>
            <person name="Motoyama A."/>
            <person name="Aizu T."/>
            <person name="Enomoto A."/>
            <person name="Kondo K."/>
            <person name="Tanaka S."/>
            <person name="Hara Y."/>
            <person name="Koshikawa S."/>
            <person name="Sagara H."/>
            <person name="Miura T."/>
            <person name="Yokobori S."/>
            <person name="Miyagawa K."/>
            <person name="Suzuki Y."/>
            <person name="Kubo T."/>
            <person name="Oyama M."/>
            <person name="Kohara Y."/>
            <person name="Fujiyama A."/>
            <person name="Arakawa K."/>
            <person name="Katayama T."/>
            <person name="Toyoda A."/>
            <person name="Kunieda T."/>
        </authorList>
    </citation>
    <scope>NUCLEOTIDE SEQUENCE [LARGE SCALE GENOMIC DNA]</scope>
    <source>
        <strain evidence="1 2">YOKOZUNA-1</strain>
    </source>
</reference>
<sequence>MEKQGVVVHYFLGLDAQPPLSAVQVFSLQHIRPMVAGETVKKIICHARVGDQGYPCIVLAVDHEIPHPHCCSDFRAFWSDVWPSFRWTFWFRAHYGRVV</sequence>
<evidence type="ECO:0000313" key="2">
    <source>
        <dbReference type="Proteomes" id="UP000186922"/>
    </source>
</evidence>
<keyword evidence="2" id="KW-1185">Reference proteome</keyword>
<proteinExistence type="predicted"/>
<name>A0A1D1W3R4_RAMVA</name>
<organism evidence="1 2">
    <name type="scientific">Ramazzottius varieornatus</name>
    <name type="common">Water bear</name>
    <name type="synonym">Tardigrade</name>
    <dbReference type="NCBI Taxonomy" id="947166"/>
    <lineage>
        <taxon>Eukaryota</taxon>
        <taxon>Metazoa</taxon>
        <taxon>Ecdysozoa</taxon>
        <taxon>Tardigrada</taxon>
        <taxon>Eutardigrada</taxon>
        <taxon>Parachela</taxon>
        <taxon>Hypsibioidea</taxon>
        <taxon>Ramazzottiidae</taxon>
        <taxon>Ramazzottius</taxon>
    </lineage>
</organism>
<comment type="caution">
    <text evidence="1">The sequence shown here is derived from an EMBL/GenBank/DDBJ whole genome shotgun (WGS) entry which is preliminary data.</text>
</comment>
<dbReference type="AlphaFoldDB" id="A0A1D1W3R4"/>